<gene>
    <name evidence="1" type="ORF">PROSTU_02643</name>
</gene>
<reference evidence="2" key="1">
    <citation type="submission" date="2008-04" db="EMBL/GenBank/DDBJ databases">
        <title>Draft genome sequence of Providencia stuartii (ATCC 25827).</title>
        <authorList>
            <person name="Sudarsanam P."/>
            <person name="Ley R."/>
            <person name="Guruge J."/>
            <person name="Turnbaugh P.J."/>
            <person name="Mahowald M."/>
            <person name="Liep D."/>
            <person name="Gordon J."/>
        </authorList>
    </citation>
    <scope>NUCLEOTIDE SEQUENCE [LARGE SCALE GENOMIC DNA]</scope>
    <source>
        <strain evidence="2">ATCC 25827</strain>
    </source>
</reference>
<comment type="caution">
    <text evidence="1">The sequence shown here is derived from an EMBL/GenBank/DDBJ whole genome shotgun (WGS) entry which is preliminary data.</text>
</comment>
<organism evidence="1 2">
    <name type="scientific">Providencia stuartii ATCC 25827</name>
    <dbReference type="NCBI Taxonomy" id="471874"/>
    <lineage>
        <taxon>Bacteria</taxon>
        <taxon>Pseudomonadati</taxon>
        <taxon>Pseudomonadota</taxon>
        <taxon>Gammaproteobacteria</taxon>
        <taxon>Enterobacterales</taxon>
        <taxon>Morganellaceae</taxon>
        <taxon>Providencia</taxon>
    </lineage>
</organism>
<reference evidence="1 2" key="3">
    <citation type="submission" date="2008-05" db="EMBL/GenBank/DDBJ databases">
        <authorList>
            <person name="Fulton L."/>
            <person name="Clifton S."/>
            <person name="Fulton B."/>
            <person name="Xu J."/>
            <person name="Minx P."/>
            <person name="Pepin K.H."/>
            <person name="Johnson M."/>
            <person name="Thiruvilangam P."/>
            <person name="Bhonagiri V."/>
            <person name="Nash W.E."/>
            <person name="Mardis E.R."/>
            <person name="Wilson R.K."/>
        </authorList>
    </citation>
    <scope>NUCLEOTIDE SEQUENCE [LARGE SCALE GENOMIC DNA]</scope>
    <source>
        <strain evidence="1 2">ATCC 25827</strain>
    </source>
</reference>
<dbReference type="Proteomes" id="UP000004506">
    <property type="component" value="Unassembled WGS sequence"/>
</dbReference>
<sequence length="48" mass="5465">MKFLQISANSFAAFLCCDAEKRKNDSDYIIDGMLPLEEIVKLILEKIS</sequence>
<reference evidence="2" key="2">
    <citation type="submission" date="2008-04" db="EMBL/GenBank/DDBJ databases">
        <title>Draft genome sequence of Providencia stuartii(ATCC 25827).</title>
        <authorList>
            <person name="Sudarsanam P."/>
            <person name="Ley R."/>
            <person name="Guruge J."/>
            <person name="Turnbaugh P.J."/>
            <person name="Mahowald M."/>
            <person name="Liep D."/>
            <person name="Gordon J."/>
        </authorList>
    </citation>
    <scope>NUCLEOTIDE SEQUENCE [LARGE SCALE GENOMIC DNA]</scope>
    <source>
        <strain evidence="2">ATCC 25827</strain>
    </source>
</reference>
<evidence type="ECO:0000313" key="1">
    <source>
        <dbReference type="EMBL" id="EDU59454.1"/>
    </source>
</evidence>
<dbReference type="AlphaFoldDB" id="A0AA86YZ26"/>
<evidence type="ECO:0000313" key="2">
    <source>
        <dbReference type="Proteomes" id="UP000004506"/>
    </source>
</evidence>
<protein>
    <submittedName>
        <fullName evidence="1">Uncharacterized protein</fullName>
    </submittedName>
</protein>
<proteinExistence type="predicted"/>
<dbReference type="EMBL" id="ABJD02000101">
    <property type="protein sequence ID" value="EDU59454.1"/>
    <property type="molecule type" value="Genomic_DNA"/>
</dbReference>
<name>A0AA86YZ26_PROST</name>
<accession>A0AA86YZ26</accession>